<dbReference type="Proteomes" id="UP000547674">
    <property type="component" value="Unassembled WGS sequence"/>
</dbReference>
<proteinExistence type="predicted"/>
<dbReference type="InterPro" id="IPR003018">
    <property type="entry name" value="GAF"/>
</dbReference>
<evidence type="ECO:0000259" key="3">
    <source>
        <dbReference type="SMART" id="SM00065"/>
    </source>
</evidence>
<feature type="coiled-coil region" evidence="1">
    <location>
        <begin position="76"/>
        <end position="103"/>
    </location>
</feature>
<dbReference type="InterPro" id="IPR029016">
    <property type="entry name" value="GAF-like_dom_sf"/>
</dbReference>
<dbReference type="SUPFAM" id="SSF55781">
    <property type="entry name" value="GAF domain-like"/>
    <property type="match status" value="1"/>
</dbReference>
<feature type="transmembrane region" description="Helical" evidence="2">
    <location>
        <begin position="60"/>
        <end position="77"/>
    </location>
</feature>
<evidence type="ECO:0000256" key="1">
    <source>
        <dbReference type="SAM" id="Coils"/>
    </source>
</evidence>
<sequence length="294" mass="32297">MAESPKKKVSPSDAEALDKRAWANWILAVSTWIASTLGLCGALYLQQQRAVWPWDKSESVLLGGLAVSVLLFSLYLTRQQLQLVNMRKNLRRKEAAAKELQTRSLDQLVGLLNVNRIMGQDTDPQTVLDTIAQSCFETFPSDRVSLMLLDRESGDLVVKSAAAKGDIGEVVGARVKLGEGVAGRVGLEKAPIFIGGEADPGEYKDFAVKKDKPTASLVVPIVIRDELSGVLNVTSFDPLVNYDNDDLKALLVFAETAGICCRHSEQLAWMRDTIQRLDEELEKRENGTAKRQAA</sequence>
<keyword evidence="2" id="KW-1133">Transmembrane helix</keyword>
<gene>
    <name evidence="4" type="ORF">HKN21_01270</name>
</gene>
<dbReference type="AlphaFoldDB" id="A0A7Y2E6P6"/>
<keyword evidence="2" id="KW-0812">Transmembrane</keyword>
<dbReference type="SMART" id="SM00065">
    <property type="entry name" value="GAF"/>
    <property type="match status" value="1"/>
</dbReference>
<feature type="domain" description="GAF" evidence="3">
    <location>
        <begin position="123"/>
        <end position="271"/>
    </location>
</feature>
<dbReference type="EMBL" id="JABDJR010000044">
    <property type="protein sequence ID" value="NNF05367.1"/>
    <property type="molecule type" value="Genomic_DNA"/>
</dbReference>
<evidence type="ECO:0000256" key="2">
    <source>
        <dbReference type="SAM" id="Phobius"/>
    </source>
</evidence>
<keyword evidence="1" id="KW-0175">Coiled coil</keyword>
<name>A0A7Y2E6P6_UNCEI</name>
<organism evidence="4 5">
    <name type="scientific">Eiseniibacteriota bacterium</name>
    <dbReference type="NCBI Taxonomy" id="2212470"/>
    <lineage>
        <taxon>Bacteria</taxon>
        <taxon>Candidatus Eiseniibacteriota</taxon>
    </lineage>
</organism>
<evidence type="ECO:0000313" key="5">
    <source>
        <dbReference type="Proteomes" id="UP000547674"/>
    </source>
</evidence>
<accession>A0A7Y2E6P6</accession>
<evidence type="ECO:0000313" key="4">
    <source>
        <dbReference type="EMBL" id="NNF05367.1"/>
    </source>
</evidence>
<reference evidence="4 5" key="1">
    <citation type="submission" date="2020-03" db="EMBL/GenBank/DDBJ databases">
        <title>Metabolic flexibility allows generalist bacteria to become dominant in a frequently disturbed ecosystem.</title>
        <authorList>
            <person name="Chen Y.-J."/>
            <person name="Leung P.M."/>
            <person name="Bay S.K."/>
            <person name="Hugenholtz P."/>
            <person name="Kessler A.J."/>
            <person name="Shelley G."/>
            <person name="Waite D.W."/>
            <person name="Cook P.L."/>
            <person name="Greening C."/>
        </authorList>
    </citation>
    <scope>NUCLEOTIDE SEQUENCE [LARGE SCALE GENOMIC DNA]</scope>
    <source>
        <strain evidence="4">SS_bin_28</strain>
    </source>
</reference>
<dbReference type="Pfam" id="PF01590">
    <property type="entry name" value="GAF"/>
    <property type="match status" value="1"/>
</dbReference>
<protein>
    <submittedName>
        <fullName evidence="4">GAF domain-containing protein</fullName>
    </submittedName>
</protein>
<dbReference type="Gene3D" id="3.30.450.40">
    <property type="match status" value="1"/>
</dbReference>
<comment type="caution">
    <text evidence="4">The sequence shown here is derived from an EMBL/GenBank/DDBJ whole genome shotgun (WGS) entry which is preliminary data.</text>
</comment>
<keyword evidence="2" id="KW-0472">Membrane</keyword>
<feature type="transmembrane region" description="Helical" evidence="2">
    <location>
        <begin position="21"/>
        <end position="45"/>
    </location>
</feature>